<dbReference type="EMBL" id="JAVDQH010000003">
    <property type="protein sequence ID" value="MDR6243287.1"/>
    <property type="molecule type" value="Genomic_DNA"/>
</dbReference>
<dbReference type="Gene3D" id="1.50.10.100">
    <property type="entry name" value="Chondroitin AC/alginate lyase"/>
    <property type="match status" value="1"/>
</dbReference>
<proteinExistence type="predicted"/>
<name>A0ABU1IVI6_9BACL</name>
<gene>
    <name evidence="1" type="ORF">JOC58_001172</name>
</gene>
<dbReference type="SUPFAM" id="SSF48230">
    <property type="entry name" value="Chondroitin AC/alginate lyase"/>
    <property type="match status" value="1"/>
</dbReference>
<protein>
    <recommendedName>
        <fullName evidence="3">Heparinase</fullName>
    </recommendedName>
</protein>
<dbReference type="Gene3D" id="2.70.98.70">
    <property type="match status" value="1"/>
</dbReference>
<dbReference type="RefSeq" id="WP_188775226.1">
    <property type="nucleotide sequence ID" value="NZ_BMMB01000004.1"/>
</dbReference>
<accession>A0ABU1IVI6</accession>
<sequence length="688" mass="78339">MNSDLLHSIQPASLWRIEDIHTRLLITMQHPAYTDWWQDIEQYARRALVEGLPALRFELFRQFADEGQRIPYEQVYFDRRGKVGSLAIMLLRLQAECQQHEHADTDSTRQVVEQGLQTRHIQQQQKKQQQRQEQQNHLLKLDINEVRVALEEALWNLCAEYTWCLPAHLPALANTPAWQEIDLFTAETSGMLAELCILLDGSIDPRIIQRMQLEIRRRVLDVLVDSERHFGWEKAEHNWAAVCASGCGIAALLVEQHGGRRQRILKRVLQALDYFLKGYGEDGGCGEGIGYWVYGFGYFTYLIDMLEAAGNPVQLSEAQQRKIQAIATFPQAAHLSGGVFVNFSDSEERQTLPAGLLSRLAERQGISISLPFKMPLFSQDNCHRWAHMMRDLLWSKPERWGVNDTDSAEHVESRVNSSHYWRDLEWLVVPGKVGFAAKGGHNDEPHNHNDLGSFIIHGGGQNLLCDPGAGMYTQAYFAPGREAILHISSAGHSLPRINGMEQQSGREQAAVVLELEQKAQETVFMLELAAAYPPASGLNSFTRRFHWQPLPTAEAATRMAKLEVQDRFIFKQDEAISGDNIEINERFMSRIKPQIDDDGIIWQVEQALVRLDIVKGQYDICTEELASYDHEGQPITLYRTNVVLIQSRQALAARQELGAMHHIADENQDRGMHCLFTFTVIAYESLND</sequence>
<reference evidence="1 2" key="1">
    <citation type="submission" date="2023-07" db="EMBL/GenBank/DDBJ databases">
        <title>Genomic Encyclopedia of Type Strains, Phase IV (KMG-IV): sequencing the most valuable type-strain genomes for metagenomic binning, comparative biology and taxonomic classification.</title>
        <authorList>
            <person name="Goeker M."/>
        </authorList>
    </citation>
    <scope>NUCLEOTIDE SEQUENCE [LARGE SCALE GENOMIC DNA]</scope>
    <source>
        <strain evidence="1 2">DSM 22170</strain>
    </source>
</reference>
<dbReference type="InterPro" id="IPR008929">
    <property type="entry name" value="Chondroitin_lyas"/>
</dbReference>
<evidence type="ECO:0008006" key="3">
    <source>
        <dbReference type="Google" id="ProtNLM"/>
    </source>
</evidence>
<keyword evidence="2" id="KW-1185">Reference proteome</keyword>
<comment type="caution">
    <text evidence="1">The sequence shown here is derived from an EMBL/GenBank/DDBJ whole genome shotgun (WGS) entry which is preliminary data.</text>
</comment>
<evidence type="ECO:0000313" key="2">
    <source>
        <dbReference type="Proteomes" id="UP001185028"/>
    </source>
</evidence>
<evidence type="ECO:0000313" key="1">
    <source>
        <dbReference type="EMBL" id="MDR6243287.1"/>
    </source>
</evidence>
<dbReference type="Proteomes" id="UP001185028">
    <property type="component" value="Unassembled WGS sequence"/>
</dbReference>
<organism evidence="1 2">
    <name type="scientific">Paenibacillus hunanensis</name>
    <dbReference type="NCBI Taxonomy" id="539262"/>
    <lineage>
        <taxon>Bacteria</taxon>
        <taxon>Bacillati</taxon>
        <taxon>Bacillota</taxon>
        <taxon>Bacilli</taxon>
        <taxon>Bacillales</taxon>
        <taxon>Paenibacillaceae</taxon>
        <taxon>Paenibacillus</taxon>
    </lineage>
</organism>